<dbReference type="InterPro" id="IPR013424">
    <property type="entry name" value="Ice-binding_C"/>
</dbReference>
<dbReference type="STRING" id="1860102.ACCAA_670019"/>
<dbReference type="RefSeq" id="WP_186408625.1">
    <property type="nucleotide sequence ID" value="NZ_FLQX01000146.1"/>
</dbReference>
<dbReference type="Proteomes" id="UP000199169">
    <property type="component" value="Unassembled WGS sequence"/>
</dbReference>
<dbReference type="Pfam" id="PF07589">
    <property type="entry name" value="PEP-CTERM"/>
    <property type="match status" value="1"/>
</dbReference>
<evidence type="ECO:0000256" key="1">
    <source>
        <dbReference type="SAM" id="SignalP"/>
    </source>
</evidence>
<keyword evidence="1" id="KW-0732">Signal</keyword>
<protein>
    <recommendedName>
        <fullName evidence="2">Ice-binding protein C-terminal domain-containing protein</fullName>
    </recommendedName>
</protein>
<feature type="domain" description="Ice-binding protein C-terminal" evidence="2">
    <location>
        <begin position="175"/>
        <end position="197"/>
    </location>
</feature>
<feature type="chain" id="PRO_5008381848" description="Ice-binding protein C-terminal domain-containing protein" evidence="1">
    <location>
        <begin position="29"/>
        <end position="202"/>
    </location>
</feature>
<evidence type="ECO:0000259" key="2">
    <source>
        <dbReference type="Pfam" id="PF07589"/>
    </source>
</evidence>
<reference evidence="3 4" key="1">
    <citation type="submission" date="2016-06" db="EMBL/GenBank/DDBJ databases">
        <authorList>
            <person name="Kjaerup R.B."/>
            <person name="Dalgaard T.S."/>
            <person name="Juul-Madsen H.R."/>
        </authorList>
    </citation>
    <scope>NUCLEOTIDE SEQUENCE [LARGE SCALE GENOMIC DNA]</scope>
    <source>
        <strain evidence="3">3</strain>
    </source>
</reference>
<sequence>MKPNSSPVSRISLVTALLFGALPFSAQASHSDDFTVWDAGGNVVEYVQISEADEVRNGPDFVYRLTTAGDPSQFGNYTTLFDDPHNPTTSIGDVFGVVEDGLDPNGVQLYVLAFSSDTENQLPYGGGGPGGVPGPGGNYWEEDLAAFDATMYLAFDLRALGWTAAFRSDNALNNIPEPASLSLLALGALGLLASRRRQKPAA</sequence>
<evidence type="ECO:0000313" key="4">
    <source>
        <dbReference type="Proteomes" id="UP000199169"/>
    </source>
</evidence>
<gene>
    <name evidence="3" type="ORF">ACCAA_670019</name>
</gene>
<organism evidence="3 4">
    <name type="scientific">Candidatus Accumulibacter aalborgensis</name>
    <dbReference type="NCBI Taxonomy" id="1860102"/>
    <lineage>
        <taxon>Bacteria</taxon>
        <taxon>Pseudomonadati</taxon>
        <taxon>Pseudomonadota</taxon>
        <taxon>Betaproteobacteria</taxon>
        <taxon>Candidatus Accumulibacter</taxon>
    </lineage>
</organism>
<proteinExistence type="predicted"/>
<dbReference type="EMBL" id="FLQX01000146">
    <property type="protein sequence ID" value="SBT09081.1"/>
    <property type="molecule type" value="Genomic_DNA"/>
</dbReference>
<dbReference type="NCBIfam" id="TIGR02595">
    <property type="entry name" value="PEP_CTERM"/>
    <property type="match status" value="1"/>
</dbReference>
<dbReference type="AlphaFoldDB" id="A0A1A8XWJ1"/>
<feature type="signal peptide" evidence="1">
    <location>
        <begin position="1"/>
        <end position="28"/>
    </location>
</feature>
<evidence type="ECO:0000313" key="3">
    <source>
        <dbReference type="EMBL" id="SBT09081.1"/>
    </source>
</evidence>
<accession>A0A1A8XWJ1</accession>
<name>A0A1A8XWJ1_9PROT</name>
<keyword evidence="4" id="KW-1185">Reference proteome</keyword>